<evidence type="ECO:0000256" key="1">
    <source>
        <dbReference type="SAM" id="MobiDB-lite"/>
    </source>
</evidence>
<sequence>MDSPTTDFRDSNFDGDFDVPRPLQIVKGMEKRECRATLGKQGWQVATSPCAGHRDTVRSQNPYPSTTHLKSLYCREYTPSQLDGPRSRPLGLSRALPSSIQNPNPLDRGPNPEDGMPLGRGRSHSDIFEYGCLYGLRIDIIPLCNSSVVDLVEDKSLPSTTLYPGSRLLKLVQMRVRSEAPSPSRRHVRHNSDDLFEDLEHQLGSTLTEYLELDENTDPTTPEMATGPRVAYDHDREQDPELQSDPARKIWAEMRQNSGEDRPNYHGSRTRRGPSVAETMGSLGRPMDNPASSPLSSGGTEPCKTTPTHTRSQVASVHHAPGNSAAASGSLKGQDMSDVERERAVFRERALRNRRSVGPETLRSLVPTLADFSMTGRRGRDARPVRASGLADAMACETAEAGVGFRGLGRKTSQRGRETERKTDGDKDKHGEAGRWGSWTGWWQ</sequence>
<feature type="region of interest" description="Disordered" evidence="1">
    <location>
        <begin position="407"/>
        <end position="444"/>
    </location>
</feature>
<dbReference type="EMBL" id="JAQQPM010000006">
    <property type="protein sequence ID" value="KAK2072457.1"/>
    <property type="molecule type" value="Genomic_DNA"/>
</dbReference>
<feature type="region of interest" description="Disordered" evidence="1">
    <location>
        <begin position="1"/>
        <end position="20"/>
    </location>
</feature>
<organism evidence="2 3">
    <name type="scientific">Phyllachora maydis</name>
    <dbReference type="NCBI Taxonomy" id="1825666"/>
    <lineage>
        <taxon>Eukaryota</taxon>
        <taxon>Fungi</taxon>
        <taxon>Dikarya</taxon>
        <taxon>Ascomycota</taxon>
        <taxon>Pezizomycotina</taxon>
        <taxon>Sordariomycetes</taxon>
        <taxon>Sordariomycetidae</taxon>
        <taxon>Phyllachorales</taxon>
        <taxon>Phyllachoraceae</taxon>
        <taxon>Phyllachora</taxon>
    </lineage>
</organism>
<keyword evidence="3" id="KW-1185">Reference proteome</keyword>
<feature type="region of interest" description="Disordered" evidence="1">
    <location>
        <begin position="80"/>
        <end position="120"/>
    </location>
</feature>
<dbReference type="AlphaFoldDB" id="A0AAD9I8V1"/>
<evidence type="ECO:0000313" key="3">
    <source>
        <dbReference type="Proteomes" id="UP001217918"/>
    </source>
</evidence>
<feature type="region of interest" description="Disordered" evidence="1">
    <location>
        <begin position="216"/>
        <end position="337"/>
    </location>
</feature>
<feature type="compositionally biased region" description="Polar residues" evidence="1">
    <location>
        <begin position="290"/>
        <end position="315"/>
    </location>
</feature>
<comment type="caution">
    <text evidence="2">The sequence shown here is derived from an EMBL/GenBank/DDBJ whole genome shotgun (WGS) entry which is preliminary data.</text>
</comment>
<name>A0AAD9I8V1_9PEZI</name>
<feature type="compositionally biased region" description="Basic and acidic residues" evidence="1">
    <location>
        <begin position="246"/>
        <end position="264"/>
    </location>
</feature>
<evidence type="ECO:0000313" key="2">
    <source>
        <dbReference type="EMBL" id="KAK2072457.1"/>
    </source>
</evidence>
<accession>A0AAD9I8V1</accession>
<dbReference type="Proteomes" id="UP001217918">
    <property type="component" value="Unassembled WGS sequence"/>
</dbReference>
<feature type="compositionally biased region" description="Basic and acidic residues" evidence="1">
    <location>
        <begin position="415"/>
        <end position="433"/>
    </location>
</feature>
<reference evidence="2" key="1">
    <citation type="journal article" date="2023" name="Mol. Plant Microbe Interact.">
        <title>Elucidating the Obligate Nature and Biological Capacity of an Invasive Fungal Corn Pathogen.</title>
        <authorList>
            <person name="MacCready J.S."/>
            <person name="Roggenkamp E.M."/>
            <person name="Gdanetz K."/>
            <person name="Chilvers M.I."/>
        </authorList>
    </citation>
    <scope>NUCLEOTIDE SEQUENCE</scope>
    <source>
        <strain evidence="2">PM02</strain>
    </source>
</reference>
<proteinExistence type="predicted"/>
<protein>
    <submittedName>
        <fullName evidence="2">Uncharacterized protein</fullName>
    </submittedName>
</protein>
<gene>
    <name evidence="2" type="ORF">P8C59_006811</name>
</gene>